<evidence type="ECO:0000313" key="7">
    <source>
        <dbReference type="Proteomes" id="UP000257045"/>
    </source>
</evidence>
<dbReference type="AlphaFoldDB" id="A0A3D8J4N5"/>
<dbReference type="Pfam" id="PF13649">
    <property type="entry name" value="Methyltransf_25"/>
    <property type="match status" value="1"/>
</dbReference>
<comment type="caution">
    <text evidence="3">Lacks conserved residue(s) required for the propagation of feature annotation.</text>
</comment>
<dbReference type="PANTHER" id="PTHR43861:SF2">
    <property type="entry name" value="CARBOXY-S-ADENOSYL-L-METHIONINE SYNTHASE"/>
    <property type="match status" value="1"/>
</dbReference>
<dbReference type="GO" id="GO:1904047">
    <property type="term" value="F:S-adenosyl-L-methionine binding"/>
    <property type="evidence" value="ECO:0007669"/>
    <property type="project" value="UniProtKB-UniRule"/>
</dbReference>
<comment type="catalytic activity">
    <reaction evidence="3">
        <text>prephenate + S-adenosyl-L-methionine = carboxy-S-adenosyl-L-methionine + 3-phenylpyruvate + H2O</text>
        <dbReference type="Rhea" id="RHEA:51692"/>
        <dbReference type="ChEBI" id="CHEBI:15377"/>
        <dbReference type="ChEBI" id="CHEBI:18005"/>
        <dbReference type="ChEBI" id="CHEBI:29934"/>
        <dbReference type="ChEBI" id="CHEBI:59789"/>
        <dbReference type="ChEBI" id="CHEBI:134278"/>
    </reaction>
</comment>
<comment type="function">
    <text evidence="3">Catalyzes the conversion of S-adenosyl-L-methionine (SAM) to carboxy-S-adenosyl-L-methionine (Cx-SAM).</text>
</comment>
<feature type="binding site" evidence="3 4">
    <location>
        <begin position="60"/>
        <end position="62"/>
    </location>
    <ligand>
        <name>S-adenosyl-L-methionine</name>
        <dbReference type="ChEBI" id="CHEBI:59789"/>
    </ligand>
</feature>
<keyword evidence="1 3" id="KW-0808">Transferase</keyword>
<dbReference type="InterPro" id="IPR041698">
    <property type="entry name" value="Methyltransf_25"/>
</dbReference>
<name>A0A3D8J4N5_9HELI</name>
<dbReference type="InterPro" id="IPR029063">
    <property type="entry name" value="SAM-dependent_MTases_sf"/>
</dbReference>
<evidence type="ECO:0000256" key="4">
    <source>
        <dbReference type="PIRSR" id="PIRSR006325-1"/>
    </source>
</evidence>
<evidence type="ECO:0000256" key="3">
    <source>
        <dbReference type="HAMAP-Rule" id="MF_01589"/>
    </source>
</evidence>
<dbReference type="EMBL" id="NXLV01000002">
    <property type="protein sequence ID" value="RDU71844.1"/>
    <property type="molecule type" value="Genomic_DNA"/>
</dbReference>
<reference evidence="6 7" key="1">
    <citation type="submission" date="2018-04" db="EMBL/GenBank/DDBJ databases">
        <title>Novel Campyloabacter and Helicobacter Species and Strains.</title>
        <authorList>
            <person name="Mannion A.J."/>
            <person name="Shen Z."/>
            <person name="Fox J.G."/>
        </authorList>
    </citation>
    <scope>NUCLEOTIDE SEQUENCE [LARGE SCALE GENOMIC DNA]</scope>
    <source>
        <strain evidence="6 7">MIT 04-9366</strain>
    </source>
</reference>
<dbReference type="NCBIfam" id="TIGR00740">
    <property type="entry name" value="carboxy-S-adenosyl-L-methionine synthase CmoA"/>
    <property type="match status" value="1"/>
</dbReference>
<dbReference type="OrthoDB" id="5386938at2"/>
<proteinExistence type="inferred from homology"/>
<accession>A0A3D8J4N5</accession>
<feature type="binding site" evidence="3">
    <location>
        <position position="193"/>
    </location>
    <ligand>
        <name>S-adenosyl-L-methionine</name>
        <dbReference type="ChEBI" id="CHEBI:59789"/>
    </ligand>
</feature>
<evidence type="ECO:0000256" key="1">
    <source>
        <dbReference type="ARBA" id="ARBA00022679"/>
    </source>
</evidence>
<dbReference type="EC" id="2.1.3.-" evidence="3"/>
<dbReference type="RefSeq" id="WP_115569054.1">
    <property type="nucleotide sequence ID" value="NZ_NXLV01000002.1"/>
</dbReference>
<dbReference type="HAMAP" id="MF_01589">
    <property type="entry name" value="Cx_SAM_synthase"/>
    <property type="match status" value="1"/>
</dbReference>
<dbReference type="CDD" id="cd02440">
    <property type="entry name" value="AdoMet_MTases"/>
    <property type="match status" value="1"/>
</dbReference>
<sequence>MRDEIFKDKLEKQFEFDESVVSVFDDMIDRSVPFYREQISLIAHFASLSLSNGGRVYDLGSSTGNVLFELYKSIPSHTELIGLDSSLAMIERARLKARAYEACNIKFLHQDFLEYEFLPSEVMIASWTMQFVRPLMRERMISKIYQSLRENGIFLMSEKMVSSDKVLDRLMIERYHQYKATQGYSQIEINQKREALENVLVPYTQEENFSMLKNAGFKSVEILFKWVNFALLIARK</sequence>
<dbReference type="Proteomes" id="UP000257045">
    <property type="component" value="Unassembled WGS sequence"/>
</dbReference>
<dbReference type="InterPro" id="IPR005271">
    <property type="entry name" value="CmoA"/>
</dbReference>
<dbReference type="SUPFAM" id="SSF53335">
    <property type="entry name" value="S-adenosyl-L-methionine-dependent methyltransferases"/>
    <property type="match status" value="1"/>
</dbReference>
<keyword evidence="7" id="KW-1185">Reference proteome</keyword>
<dbReference type="GO" id="GO:0002098">
    <property type="term" value="P:tRNA wobble uridine modification"/>
    <property type="evidence" value="ECO:0007669"/>
    <property type="project" value="InterPro"/>
</dbReference>
<evidence type="ECO:0000259" key="5">
    <source>
        <dbReference type="Pfam" id="PF13649"/>
    </source>
</evidence>
<dbReference type="PANTHER" id="PTHR43861">
    <property type="entry name" value="TRANS-ACONITATE 2-METHYLTRANSFERASE-RELATED"/>
    <property type="match status" value="1"/>
</dbReference>
<gene>
    <name evidence="3 6" type="primary">cmoA</name>
    <name evidence="6" type="ORF">CQA58_02030</name>
</gene>
<keyword evidence="2 3" id="KW-0949">S-adenosyl-L-methionine</keyword>
<comment type="similarity">
    <text evidence="3">Belongs to the class I-like SAM-binding methyltransferase superfamily. Cx-SAM synthase family.</text>
</comment>
<feature type="binding site" evidence="3 4">
    <location>
        <position position="35"/>
    </location>
    <ligand>
        <name>S-adenosyl-L-methionine</name>
        <dbReference type="ChEBI" id="CHEBI:59789"/>
    </ligand>
</feature>
<dbReference type="GO" id="GO:0016743">
    <property type="term" value="F:carboxyl- or carbamoyltransferase activity"/>
    <property type="evidence" value="ECO:0007669"/>
    <property type="project" value="UniProtKB-UniRule"/>
</dbReference>
<dbReference type="PIRSF" id="PIRSF006325">
    <property type="entry name" value="MeTrfase_bac"/>
    <property type="match status" value="1"/>
</dbReference>
<protein>
    <recommendedName>
        <fullName evidence="3">Carboxy-S-adenosyl-L-methionine synthase</fullName>
        <shortName evidence="3">Cx-SAM synthase</shortName>
        <ecNumber evidence="3">2.1.3.-</ecNumber>
    </recommendedName>
</protein>
<evidence type="ECO:0000256" key="2">
    <source>
        <dbReference type="ARBA" id="ARBA00022691"/>
    </source>
</evidence>
<organism evidence="6 7">
    <name type="scientific">Helicobacter brantae</name>
    <dbReference type="NCBI Taxonomy" id="375927"/>
    <lineage>
        <taxon>Bacteria</taxon>
        <taxon>Pseudomonadati</taxon>
        <taxon>Campylobacterota</taxon>
        <taxon>Epsilonproteobacteria</taxon>
        <taxon>Campylobacterales</taxon>
        <taxon>Helicobacteraceae</taxon>
        <taxon>Helicobacter</taxon>
    </lineage>
</organism>
<feature type="domain" description="Methyltransferase" evidence="5">
    <location>
        <begin position="56"/>
        <end position="152"/>
    </location>
</feature>
<evidence type="ECO:0000313" key="6">
    <source>
        <dbReference type="EMBL" id="RDU71844.1"/>
    </source>
</evidence>
<comment type="caution">
    <text evidence="6">The sequence shown here is derived from an EMBL/GenBank/DDBJ whole genome shotgun (WGS) entry which is preliminary data.</text>
</comment>
<dbReference type="Gene3D" id="3.40.50.150">
    <property type="entry name" value="Vaccinia Virus protein VP39"/>
    <property type="match status" value="1"/>
</dbReference>